<dbReference type="Gene3D" id="1.25.40.10">
    <property type="entry name" value="Tetratricopeptide repeat domain"/>
    <property type="match status" value="1"/>
</dbReference>
<dbReference type="EMBL" id="CACVKT020000741">
    <property type="protein sequence ID" value="CAC5362364.1"/>
    <property type="molecule type" value="Genomic_DNA"/>
</dbReference>
<evidence type="ECO:0000256" key="2">
    <source>
        <dbReference type="ARBA" id="ARBA00022803"/>
    </source>
</evidence>
<protein>
    <submittedName>
        <fullName evidence="5">Uncharacterized protein</fullName>
    </submittedName>
</protein>
<proteinExistence type="predicted"/>
<keyword evidence="6" id="KW-1185">Reference proteome</keyword>
<evidence type="ECO:0000313" key="5">
    <source>
        <dbReference type="EMBL" id="CAC5362364.1"/>
    </source>
</evidence>
<evidence type="ECO:0000256" key="4">
    <source>
        <dbReference type="SAM" id="MobiDB-lite"/>
    </source>
</evidence>
<dbReference type="InterPro" id="IPR011990">
    <property type="entry name" value="TPR-like_helical_dom_sf"/>
</dbReference>
<evidence type="ECO:0000256" key="1">
    <source>
        <dbReference type="ARBA" id="ARBA00022737"/>
    </source>
</evidence>
<dbReference type="Pfam" id="PF13424">
    <property type="entry name" value="TPR_12"/>
    <property type="match status" value="1"/>
</dbReference>
<dbReference type="SUPFAM" id="SSF48452">
    <property type="entry name" value="TPR-like"/>
    <property type="match status" value="1"/>
</dbReference>
<dbReference type="SMART" id="SM00028">
    <property type="entry name" value="TPR"/>
    <property type="match status" value="3"/>
</dbReference>
<organism evidence="5 6">
    <name type="scientific">Mytilus coruscus</name>
    <name type="common">Sea mussel</name>
    <dbReference type="NCBI Taxonomy" id="42192"/>
    <lineage>
        <taxon>Eukaryota</taxon>
        <taxon>Metazoa</taxon>
        <taxon>Spiralia</taxon>
        <taxon>Lophotrochozoa</taxon>
        <taxon>Mollusca</taxon>
        <taxon>Bivalvia</taxon>
        <taxon>Autobranchia</taxon>
        <taxon>Pteriomorphia</taxon>
        <taxon>Mytilida</taxon>
        <taxon>Mytiloidea</taxon>
        <taxon>Mytilidae</taxon>
        <taxon>Mytilinae</taxon>
        <taxon>Mytilus</taxon>
    </lineage>
</organism>
<gene>
    <name evidence="5" type="ORF">MCOR_4141</name>
</gene>
<name>A0A6J8A788_MYTCO</name>
<dbReference type="Pfam" id="PF13181">
    <property type="entry name" value="TPR_8"/>
    <property type="match status" value="1"/>
</dbReference>
<dbReference type="PANTHER" id="PTHR45641:SF19">
    <property type="entry name" value="NEPHROCYSTIN-3"/>
    <property type="match status" value="1"/>
</dbReference>
<keyword evidence="1" id="KW-0677">Repeat</keyword>
<dbReference type="AlphaFoldDB" id="A0A6J8A788"/>
<evidence type="ECO:0000256" key="3">
    <source>
        <dbReference type="PROSITE-ProRule" id="PRU00339"/>
    </source>
</evidence>
<feature type="region of interest" description="Disordered" evidence="4">
    <location>
        <begin position="1"/>
        <end position="20"/>
    </location>
</feature>
<evidence type="ECO:0000313" key="6">
    <source>
        <dbReference type="Proteomes" id="UP000507470"/>
    </source>
</evidence>
<dbReference type="PANTHER" id="PTHR45641">
    <property type="entry name" value="TETRATRICOPEPTIDE REPEAT PROTEIN (AFU_ORTHOLOGUE AFUA_6G03870)"/>
    <property type="match status" value="1"/>
</dbReference>
<dbReference type="OrthoDB" id="5988009at2759"/>
<dbReference type="PROSITE" id="PS50005">
    <property type="entry name" value="TPR"/>
    <property type="match status" value="1"/>
</dbReference>
<accession>A0A6J8A788</accession>
<reference evidence="5 6" key="1">
    <citation type="submission" date="2020-06" db="EMBL/GenBank/DDBJ databases">
        <authorList>
            <person name="Li R."/>
            <person name="Bekaert M."/>
        </authorList>
    </citation>
    <scope>NUCLEOTIDE SEQUENCE [LARGE SCALE GENOMIC DNA]</scope>
    <source>
        <strain evidence="6">wild</strain>
    </source>
</reference>
<dbReference type="Proteomes" id="UP000507470">
    <property type="component" value="Unassembled WGS sequence"/>
</dbReference>
<sequence length="1025" mass="116955">MDEEPSTSGGIKHSKRKKLQDEVDMMATKKSRVIVHPADLEDNQKRWLVVGICLHSIISPALRKCVASTLTKLCYKLTVQHKIDTQTYPTRLQRYPQTDGIYLNYEAVNNNKDKYKYMKQHYDYKIKNAVDLSKLFLNTDMAKYNGFDETCDSSALLGLIINLDLFAKAVKLDADNHTASFKVNLSEGFLSGTTLGLEQVSEICQQIPVLAEYAKLVATETDSDFVMLKKNLDNFEKQLLYKINHLKKDMERGFSEIDQKLVVNDETLKSYETQLEKNKENLYLLPCRDDEPLSIKSSLRSLTNNFIGRDEEISKITESLQTKKVVVVRAPYGFGTSEIVVAVGHQFNATSVVHADMRDIGHTVSGKLITLFGLNPLPDTIAQLKTICPYLTSTLLIFDNLDYIFGKKESKSDFEKLGEKEAQELAAASMGIPLVIHLIKDLNTSGHNPGAILSGIKEDIGNITAVVGLEEKKELIAISLHYIRSQESKIQDALKTLSYVFSGSFDELSAKELIPGTEFGKKDIILRLKGSSLIHFDDAQNRFSIHPFYRRLVNEKEMISSEIKQIALKRHAKYFIQIINTASDLWFSKDSSNALKLLRSEQHNIFHLFEMSEHNCAHIIDKSSMLLLFDISVVSTLYEVFKGDVLIEFFKKIQNSIALIDNPSFEEEIGLSLSECLVHLHLKDGQYDKAETALETVDFGQIRNIFSAKQAIRFLLDKSKFFIHRYLLDESNESAMTLISVFTVLNEHLMNSSADNLIVCLGELLWEVSFLFYTYFHDINTKHKQYSMIEDIVWIEDLQEKGEINMLVEQLQAIKMPFEYDSPIEIVKAKSFCDNHTLTAFCYDRLAFLLHNRENYEKSIEYRNKAITVRKTILDGYHPDIAWSFYGLGNSLELLGQFNEALDAYKLSVDTRKSYLGKHYLTAKSYFKVGQIYQKLNHLDEALDALSKTVEMRKAVKDDPESIARALCAYGDLLVSTDDEKLRKKAKLVYEEGNTYRLKISHINTEKRLDLYEDERTGQGAHGWG</sequence>
<feature type="repeat" description="TPR" evidence="3">
    <location>
        <begin position="923"/>
        <end position="956"/>
    </location>
</feature>
<keyword evidence="2 3" id="KW-0802">TPR repeat</keyword>
<dbReference type="InterPro" id="IPR019734">
    <property type="entry name" value="TPR_rpt"/>
</dbReference>